<dbReference type="Proteomes" id="UP000289886">
    <property type="component" value="Unassembled WGS sequence"/>
</dbReference>
<organism evidence="10 11">
    <name type="scientific">Acipenser ruthenus</name>
    <name type="common">Sterlet sturgeon</name>
    <dbReference type="NCBI Taxonomy" id="7906"/>
    <lineage>
        <taxon>Eukaryota</taxon>
        <taxon>Metazoa</taxon>
        <taxon>Chordata</taxon>
        <taxon>Craniata</taxon>
        <taxon>Vertebrata</taxon>
        <taxon>Euteleostomi</taxon>
        <taxon>Actinopterygii</taxon>
        <taxon>Chondrostei</taxon>
        <taxon>Acipenseriformes</taxon>
        <taxon>Acipenseridae</taxon>
        <taxon>Acipenser</taxon>
    </lineage>
</organism>
<dbReference type="Gene3D" id="3.20.20.370">
    <property type="entry name" value="Glycoside hydrolase/deacetylase"/>
    <property type="match status" value="1"/>
</dbReference>
<evidence type="ECO:0000313" key="11">
    <source>
        <dbReference type="Proteomes" id="UP000289886"/>
    </source>
</evidence>
<dbReference type="EMBL" id="SCEB01003839">
    <property type="protein sequence ID" value="RXM94050.1"/>
    <property type="molecule type" value="Genomic_DNA"/>
</dbReference>
<evidence type="ECO:0000256" key="9">
    <source>
        <dbReference type="SAM" id="MobiDB-lite"/>
    </source>
</evidence>
<evidence type="ECO:0000256" key="8">
    <source>
        <dbReference type="ARBA" id="ARBA00023277"/>
    </source>
</evidence>
<dbReference type="GO" id="GO:0005975">
    <property type="term" value="P:carbohydrate metabolic process"/>
    <property type="evidence" value="ECO:0007669"/>
    <property type="project" value="InterPro"/>
</dbReference>
<sequence length="324" mass="35730">MPQPRVKLVVTGDDFGYCARRNRGIVECFQKGAISNVSLLVNGMAAEEAAEISKRHSIPIGLHANLSEGLPVCDTLPKGSSLVNDDGYFHGKMGFRKALRNGQLKMIEVEQELKAQVQLFCELTGQLPHHMDGHQHVHVLPGVRDVFARVLSDHQIRFTRVPVEPGLHHCTWLSPQLRGFYLQVEQDSLDSIPVFLKHGIRWPHAYIGLTTVGMSMSVASLKTALQNAVGTPSPSSSSENAEPRSRCDLTAVPGSSQKGDGTLTVELMVHPGYPSLPQEGGCGEGPDDFSQSLDRLHELRTLTDPELRRLYKEKNIQLCAFRDL</sequence>
<dbReference type="InterPro" id="IPR006879">
    <property type="entry name" value="YdjC-like"/>
</dbReference>
<evidence type="ECO:0000313" key="10">
    <source>
        <dbReference type="EMBL" id="RXM94050.1"/>
    </source>
</evidence>
<dbReference type="GO" id="GO:0046872">
    <property type="term" value="F:metal ion binding"/>
    <property type="evidence" value="ECO:0007669"/>
    <property type="project" value="UniProtKB-KW"/>
</dbReference>
<dbReference type="GO" id="GO:0016787">
    <property type="term" value="F:hydrolase activity"/>
    <property type="evidence" value="ECO:0007669"/>
    <property type="project" value="UniProtKB-KW"/>
</dbReference>
<reference evidence="10 11" key="1">
    <citation type="submission" date="2019-01" db="EMBL/GenBank/DDBJ databases">
        <title>Draft Genome and Complete Hox-Cluster Characterization of the Sterlet Sturgeon (Acipenser ruthenus).</title>
        <authorList>
            <person name="Wei Q."/>
        </authorList>
    </citation>
    <scope>NUCLEOTIDE SEQUENCE [LARGE SCALE GENOMIC DNA]</scope>
    <source>
        <strain evidence="10">WHYD16114868_AA</strain>
        <tissue evidence="10">Blood</tissue>
    </source>
</reference>
<proteinExistence type="inferred from homology"/>
<comment type="similarity">
    <text evidence="3">Belongs to the YdjC deacetylase family.</text>
</comment>
<gene>
    <name evidence="10" type="ORF">EOD39_18422</name>
</gene>
<dbReference type="FunFam" id="3.20.20.370:FF:000006">
    <property type="entry name" value="YdjC chitooligosaccharide deacetylase homolog"/>
    <property type="match status" value="1"/>
</dbReference>
<evidence type="ECO:0000256" key="2">
    <source>
        <dbReference type="ARBA" id="ARBA00003451"/>
    </source>
</evidence>
<keyword evidence="6" id="KW-0378">Hydrolase</keyword>
<dbReference type="PANTHER" id="PTHR31609:SF1">
    <property type="entry name" value="CARBOHYDRATE DEACETYLASE"/>
    <property type="match status" value="1"/>
</dbReference>
<dbReference type="AlphaFoldDB" id="A0A444V0Y3"/>
<comment type="cofactor">
    <cofactor evidence="1">
        <name>Mg(2+)</name>
        <dbReference type="ChEBI" id="CHEBI:18420"/>
    </cofactor>
</comment>
<evidence type="ECO:0000256" key="5">
    <source>
        <dbReference type="ARBA" id="ARBA00022723"/>
    </source>
</evidence>
<keyword evidence="7" id="KW-0460">Magnesium</keyword>
<protein>
    <recommendedName>
        <fullName evidence="4">Carbohydrate deacetylase</fullName>
    </recommendedName>
</protein>
<keyword evidence="8" id="KW-0119">Carbohydrate metabolism</keyword>
<name>A0A444V0Y3_ACIRT</name>
<dbReference type="GO" id="GO:0019213">
    <property type="term" value="F:deacetylase activity"/>
    <property type="evidence" value="ECO:0007669"/>
    <property type="project" value="TreeGrafter"/>
</dbReference>
<dbReference type="PANTHER" id="PTHR31609">
    <property type="entry name" value="YDJC DEACETYLASE FAMILY MEMBER"/>
    <property type="match status" value="1"/>
</dbReference>
<dbReference type="InterPro" id="IPR011330">
    <property type="entry name" value="Glyco_hydro/deAcase_b/a-brl"/>
</dbReference>
<accession>A0A444V0Y3</accession>
<evidence type="ECO:0000256" key="7">
    <source>
        <dbReference type="ARBA" id="ARBA00022842"/>
    </source>
</evidence>
<comment type="function">
    <text evidence="2">Probably catalyzes the deacetylation of acetylated carbohydrates an important step in the degradation of oligosaccharides.</text>
</comment>
<feature type="region of interest" description="Disordered" evidence="9">
    <location>
        <begin position="228"/>
        <end position="256"/>
    </location>
</feature>
<dbReference type="SUPFAM" id="SSF88713">
    <property type="entry name" value="Glycoside hydrolase/deacetylase"/>
    <property type="match status" value="1"/>
</dbReference>
<evidence type="ECO:0000256" key="4">
    <source>
        <dbReference type="ARBA" id="ARBA00018477"/>
    </source>
</evidence>
<comment type="caution">
    <text evidence="10">The sequence shown here is derived from an EMBL/GenBank/DDBJ whole genome shotgun (WGS) entry which is preliminary data.</text>
</comment>
<dbReference type="CDD" id="cd10806">
    <property type="entry name" value="YdjC_like_2"/>
    <property type="match status" value="1"/>
</dbReference>
<evidence type="ECO:0000256" key="6">
    <source>
        <dbReference type="ARBA" id="ARBA00022801"/>
    </source>
</evidence>
<keyword evidence="5" id="KW-0479">Metal-binding</keyword>
<evidence type="ECO:0000256" key="3">
    <source>
        <dbReference type="ARBA" id="ARBA00008843"/>
    </source>
</evidence>
<evidence type="ECO:0000256" key="1">
    <source>
        <dbReference type="ARBA" id="ARBA00001946"/>
    </source>
</evidence>
<dbReference type="Pfam" id="PF04794">
    <property type="entry name" value="YdjC"/>
    <property type="match status" value="1"/>
</dbReference>
<keyword evidence="11" id="KW-1185">Reference proteome</keyword>